<dbReference type="InterPro" id="IPR051332">
    <property type="entry name" value="Fosfomycin_Res_Enzymes"/>
</dbReference>
<dbReference type="OrthoDB" id="1270449at2"/>
<dbReference type="Proteomes" id="UP000199518">
    <property type="component" value="Unassembled WGS sequence"/>
</dbReference>
<keyword evidence="3" id="KW-1185">Reference proteome</keyword>
<dbReference type="InterPro" id="IPR037523">
    <property type="entry name" value="VOC_core"/>
</dbReference>
<proteinExistence type="predicted"/>
<dbReference type="STRING" id="1576369.SAMN05421753_112153"/>
<dbReference type="Gene3D" id="3.10.180.10">
    <property type="entry name" value="2,3-Dihydroxybiphenyl 1,2-Dioxygenase, domain 1"/>
    <property type="match status" value="1"/>
</dbReference>
<dbReference type="Pfam" id="PF00903">
    <property type="entry name" value="Glyoxalase"/>
    <property type="match status" value="1"/>
</dbReference>
<evidence type="ECO:0000313" key="3">
    <source>
        <dbReference type="Proteomes" id="UP000199518"/>
    </source>
</evidence>
<dbReference type="EMBL" id="FOQD01000012">
    <property type="protein sequence ID" value="SFI80261.1"/>
    <property type="molecule type" value="Genomic_DNA"/>
</dbReference>
<dbReference type="PANTHER" id="PTHR36113:SF3">
    <property type="entry name" value="SLL5075 PROTEIN"/>
    <property type="match status" value="1"/>
</dbReference>
<dbReference type="AlphaFoldDB" id="A0A1I3L6C4"/>
<accession>A0A1I3L6C4</accession>
<dbReference type="PANTHER" id="PTHR36113">
    <property type="entry name" value="LYASE, PUTATIVE-RELATED-RELATED"/>
    <property type="match status" value="1"/>
</dbReference>
<dbReference type="CDD" id="cd06587">
    <property type="entry name" value="VOC"/>
    <property type="match status" value="1"/>
</dbReference>
<reference evidence="3" key="1">
    <citation type="submission" date="2016-10" db="EMBL/GenBank/DDBJ databases">
        <authorList>
            <person name="Varghese N."/>
            <person name="Submissions S."/>
        </authorList>
    </citation>
    <scope>NUCLEOTIDE SEQUENCE [LARGE SCALE GENOMIC DNA]</scope>
    <source>
        <strain evidence="3">DSM 26348</strain>
    </source>
</reference>
<dbReference type="RefSeq" id="WP_092052074.1">
    <property type="nucleotide sequence ID" value="NZ_FOQD01000012.1"/>
</dbReference>
<feature type="domain" description="VOC" evidence="1">
    <location>
        <begin position="2"/>
        <end position="120"/>
    </location>
</feature>
<name>A0A1I3L6C4_9PLAN</name>
<organism evidence="2 3">
    <name type="scientific">Planctomicrobium piriforme</name>
    <dbReference type="NCBI Taxonomy" id="1576369"/>
    <lineage>
        <taxon>Bacteria</taxon>
        <taxon>Pseudomonadati</taxon>
        <taxon>Planctomycetota</taxon>
        <taxon>Planctomycetia</taxon>
        <taxon>Planctomycetales</taxon>
        <taxon>Planctomycetaceae</taxon>
        <taxon>Planctomicrobium</taxon>
    </lineage>
</organism>
<evidence type="ECO:0000313" key="2">
    <source>
        <dbReference type="EMBL" id="SFI80261.1"/>
    </source>
</evidence>
<evidence type="ECO:0000259" key="1">
    <source>
        <dbReference type="PROSITE" id="PS51819"/>
    </source>
</evidence>
<dbReference type="InterPro" id="IPR004360">
    <property type="entry name" value="Glyas_Fos-R_dOase_dom"/>
</dbReference>
<protein>
    <submittedName>
        <fullName evidence="2">Predicted lactoylglutathione lyase</fullName>
    </submittedName>
</protein>
<dbReference type="GO" id="GO:0016829">
    <property type="term" value="F:lyase activity"/>
    <property type="evidence" value="ECO:0007669"/>
    <property type="project" value="UniProtKB-KW"/>
</dbReference>
<keyword evidence="2" id="KW-0456">Lyase</keyword>
<dbReference type="InterPro" id="IPR029068">
    <property type="entry name" value="Glyas_Bleomycin-R_OHBP_Dase"/>
</dbReference>
<dbReference type="PROSITE" id="PS51819">
    <property type="entry name" value="VOC"/>
    <property type="match status" value="1"/>
</dbReference>
<gene>
    <name evidence="2" type="ORF">SAMN05421753_112153</name>
</gene>
<sequence length="126" mass="14029">MKLNHINLPVRDVAATRDFFTKHFGLVTQMEVGKNFLALLLDDVGLVLNLSNFEKGAVGEVVYHKDFHVGFFVESHERVDAMYASMAADGAASEPPERREGRYGFYVNAPGGFVVEVARMDESFLS</sequence>
<dbReference type="SUPFAM" id="SSF54593">
    <property type="entry name" value="Glyoxalase/Bleomycin resistance protein/Dihydroxybiphenyl dioxygenase"/>
    <property type="match status" value="1"/>
</dbReference>